<gene>
    <name evidence="2" type="ORF">EUGRSUZ_A01242</name>
</gene>
<feature type="region of interest" description="Disordered" evidence="1">
    <location>
        <begin position="35"/>
        <end position="94"/>
    </location>
</feature>
<dbReference type="Gramene" id="KCW88911">
    <property type="protein sequence ID" value="KCW88911"/>
    <property type="gene ID" value="EUGRSUZ_A01242"/>
</dbReference>
<evidence type="ECO:0000313" key="2">
    <source>
        <dbReference type="EMBL" id="KCW88911.1"/>
    </source>
</evidence>
<dbReference type="OMA" id="GAKHISC"/>
<accession>A0A059DET4</accession>
<feature type="compositionally biased region" description="Gly residues" evidence="1">
    <location>
        <begin position="189"/>
        <end position="203"/>
    </location>
</feature>
<dbReference type="PANTHER" id="PTHR34952">
    <property type="entry name" value="OS05G0113500 PROTEIN"/>
    <property type="match status" value="1"/>
</dbReference>
<reference evidence="2" key="1">
    <citation type="submission" date="2013-07" db="EMBL/GenBank/DDBJ databases">
        <title>The genome of Eucalyptus grandis.</title>
        <authorList>
            <person name="Schmutz J."/>
            <person name="Hayes R."/>
            <person name="Myburg A."/>
            <person name="Tuskan G."/>
            <person name="Grattapaglia D."/>
            <person name="Rokhsar D.S."/>
        </authorList>
    </citation>
    <scope>NUCLEOTIDE SEQUENCE</scope>
    <source>
        <tissue evidence="2">Leaf extractions</tissue>
    </source>
</reference>
<feature type="region of interest" description="Disordered" evidence="1">
    <location>
        <begin position="144"/>
        <end position="235"/>
    </location>
</feature>
<dbReference type="EMBL" id="KK198753">
    <property type="protein sequence ID" value="KCW88911.1"/>
    <property type="molecule type" value="Genomic_DNA"/>
</dbReference>
<sequence>MEAQHLSVDSELVTSKKLVNKLGTSFDGVRIQNAHEFESSSDGVDHSDDEDADELKECTKSHQKMLDNAVRPSPSKLMSPHISSDEEDEEEQPNLELQELFYEDIVDNPTPGCSVFSPAPLELISAFKGSHEKQGGAPRKLTVTWAPDVYDPPPTQLLDIITRGTKQKKLPKKEKIGGKEGQKGKETTRGGGGGRDSSRGGGGSKDKKKKQNHRTGKSGKSCSFVDDDGSDNHSY</sequence>
<dbReference type="PANTHER" id="PTHR34952:SF2">
    <property type="entry name" value="OS05G0113500 PROTEIN"/>
    <property type="match status" value="1"/>
</dbReference>
<dbReference type="OrthoDB" id="2016966at2759"/>
<dbReference type="eggNOG" id="ENOG502SXJZ">
    <property type="taxonomic scope" value="Eukaryota"/>
</dbReference>
<dbReference type="FunCoup" id="A0A059DET4">
    <property type="interactions" value="296"/>
</dbReference>
<dbReference type="InParanoid" id="A0A059DET4"/>
<name>A0A059DET4_EUCGR</name>
<dbReference type="STRING" id="71139.A0A059DET4"/>
<dbReference type="KEGG" id="egr:104436384"/>
<organism evidence="2">
    <name type="scientific">Eucalyptus grandis</name>
    <name type="common">Flooded gum</name>
    <dbReference type="NCBI Taxonomy" id="71139"/>
    <lineage>
        <taxon>Eukaryota</taxon>
        <taxon>Viridiplantae</taxon>
        <taxon>Streptophyta</taxon>
        <taxon>Embryophyta</taxon>
        <taxon>Tracheophyta</taxon>
        <taxon>Spermatophyta</taxon>
        <taxon>Magnoliopsida</taxon>
        <taxon>eudicotyledons</taxon>
        <taxon>Gunneridae</taxon>
        <taxon>Pentapetalae</taxon>
        <taxon>rosids</taxon>
        <taxon>malvids</taxon>
        <taxon>Myrtales</taxon>
        <taxon>Myrtaceae</taxon>
        <taxon>Myrtoideae</taxon>
        <taxon>Eucalypteae</taxon>
        <taxon>Eucalyptus</taxon>
    </lineage>
</organism>
<proteinExistence type="predicted"/>
<evidence type="ECO:0000256" key="1">
    <source>
        <dbReference type="SAM" id="MobiDB-lite"/>
    </source>
</evidence>
<feature type="compositionally biased region" description="Basic residues" evidence="1">
    <location>
        <begin position="206"/>
        <end position="217"/>
    </location>
</feature>
<protein>
    <submittedName>
        <fullName evidence="2">Uncharacterized protein</fullName>
    </submittedName>
</protein>
<feature type="compositionally biased region" description="Basic and acidic residues" evidence="1">
    <location>
        <begin position="35"/>
        <end position="46"/>
    </location>
</feature>
<feature type="compositionally biased region" description="Basic and acidic residues" evidence="1">
    <location>
        <begin position="173"/>
        <end position="188"/>
    </location>
</feature>
<dbReference type="AlphaFoldDB" id="A0A059DET4"/>